<gene>
    <name evidence="6" type="ORF">ODALV1_LOCUS23159</name>
</gene>
<dbReference type="SMART" id="SM00042">
    <property type="entry name" value="CUB"/>
    <property type="match status" value="2"/>
</dbReference>
<comment type="caution">
    <text evidence="6">The sequence shown here is derived from an EMBL/GenBank/DDBJ whole genome shotgun (WGS) entry which is preliminary data.</text>
</comment>
<evidence type="ECO:0000256" key="4">
    <source>
        <dbReference type="SAM" id="SignalP"/>
    </source>
</evidence>
<protein>
    <recommendedName>
        <fullName evidence="5">CUB domain-containing protein</fullName>
    </recommendedName>
</protein>
<keyword evidence="1" id="KW-0677">Repeat</keyword>
<evidence type="ECO:0000259" key="5">
    <source>
        <dbReference type="PROSITE" id="PS01180"/>
    </source>
</evidence>
<proteinExistence type="predicted"/>
<keyword evidence="4" id="KW-0732">Signal</keyword>
<feature type="domain" description="CUB" evidence="5">
    <location>
        <begin position="140"/>
        <end position="251"/>
    </location>
</feature>
<feature type="signal peptide" evidence="4">
    <location>
        <begin position="1"/>
        <end position="19"/>
    </location>
</feature>
<reference evidence="6 7" key="1">
    <citation type="submission" date="2024-08" db="EMBL/GenBank/DDBJ databases">
        <authorList>
            <person name="Cucini C."/>
            <person name="Frati F."/>
        </authorList>
    </citation>
    <scope>NUCLEOTIDE SEQUENCE [LARGE SCALE GENOMIC DNA]</scope>
</reference>
<dbReference type="PROSITE" id="PS01180">
    <property type="entry name" value="CUB"/>
    <property type="match status" value="1"/>
</dbReference>
<dbReference type="PANTHER" id="PTHR24251">
    <property type="entry name" value="OVOCHYMASE-RELATED"/>
    <property type="match status" value="1"/>
</dbReference>
<name>A0ABP1RK54_9HEXA</name>
<keyword evidence="2" id="KW-1015">Disulfide bond</keyword>
<dbReference type="EMBL" id="CAXLJM020000077">
    <property type="protein sequence ID" value="CAL8129416.1"/>
    <property type="molecule type" value="Genomic_DNA"/>
</dbReference>
<evidence type="ECO:0000256" key="2">
    <source>
        <dbReference type="ARBA" id="ARBA00023157"/>
    </source>
</evidence>
<dbReference type="CDD" id="cd00041">
    <property type="entry name" value="CUB"/>
    <property type="match status" value="2"/>
</dbReference>
<evidence type="ECO:0000256" key="1">
    <source>
        <dbReference type="ARBA" id="ARBA00022737"/>
    </source>
</evidence>
<evidence type="ECO:0000256" key="3">
    <source>
        <dbReference type="PROSITE-ProRule" id="PRU00059"/>
    </source>
</evidence>
<evidence type="ECO:0000313" key="6">
    <source>
        <dbReference type="EMBL" id="CAL8129416.1"/>
    </source>
</evidence>
<evidence type="ECO:0000313" key="7">
    <source>
        <dbReference type="Proteomes" id="UP001642540"/>
    </source>
</evidence>
<comment type="caution">
    <text evidence="3">Lacks conserved residue(s) required for the propagation of feature annotation.</text>
</comment>
<feature type="chain" id="PRO_5046066677" description="CUB domain-containing protein" evidence="4">
    <location>
        <begin position="20"/>
        <end position="263"/>
    </location>
</feature>
<sequence>MKLKIAAILFHTLLVLSLAVPVKEDTESQPLEDEFGIISYKENYKNEENRSWIVEVTNATQIDFNLEQSEFQDCCDYVAVTSLDMAGQIQGATLKLRVGSPTASVKGSRALVNFISDKHIVGSGFRLRYGSGIALDENVCGGLLKPMLEDFGVISYKANEEYANDVYCEWLIETPEWGRIGFTLEQSGFEKGYDYVTISSYSPANLSAPRQRVRLTYDNRNASITGSTALVRFHSDFTITGTGFRLRYKKLPALEHLDGQRDD</sequence>
<dbReference type="Pfam" id="PF00431">
    <property type="entry name" value="CUB"/>
    <property type="match status" value="2"/>
</dbReference>
<keyword evidence="7" id="KW-1185">Reference proteome</keyword>
<accession>A0ABP1RK54</accession>
<dbReference type="Proteomes" id="UP001642540">
    <property type="component" value="Unassembled WGS sequence"/>
</dbReference>
<dbReference type="InterPro" id="IPR035914">
    <property type="entry name" value="Sperma_CUB_dom_sf"/>
</dbReference>
<dbReference type="SUPFAM" id="SSF49854">
    <property type="entry name" value="Spermadhesin, CUB domain"/>
    <property type="match status" value="2"/>
</dbReference>
<organism evidence="6 7">
    <name type="scientific">Orchesella dallaii</name>
    <dbReference type="NCBI Taxonomy" id="48710"/>
    <lineage>
        <taxon>Eukaryota</taxon>
        <taxon>Metazoa</taxon>
        <taxon>Ecdysozoa</taxon>
        <taxon>Arthropoda</taxon>
        <taxon>Hexapoda</taxon>
        <taxon>Collembola</taxon>
        <taxon>Entomobryomorpha</taxon>
        <taxon>Entomobryoidea</taxon>
        <taxon>Orchesellidae</taxon>
        <taxon>Orchesellinae</taxon>
        <taxon>Orchesella</taxon>
    </lineage>
</organism>
<dbReference type="InterPro" id="IPR000859">
    <property type="entry name" value="CUB_dom"/>
</dbReference>
<dbReference type="Gene3D" id="2.60.120.290">
    <property type="entry name" value="Spermadhesin, CUB domain"/>
    <property type="match status" value="2"/>
</dbReference>